<evidence type="ECO:0000256" key="2">
    <source>
        <dbReference type="SAM" id="Phobius"/>
    </source>
</evidence>
<evidence type="ECO:0000313" key="4">
    <source>
        <dbReference type="Proteomes" id="UP000774617"/>
    </source>
</evidence>
<keyword evidence="4" id="KW-1185">Reference proteome</keyword>
<comment type="caution">
    <text evidence="3">The sequence shown here is derived from an EMBL/GenBank/DDBJ whole genome shotgun (WGS) entry which is preliminary data.</text>
</comment>
<keyword evidence="2" id="KW-0812">Transmembrane</keyword>
<feature type="compositionally biased region" description="Basic and acidic residues" evidence="1">
    <location>
        <begin position="1"/>
        <end position="12"/>
    </location>
</feature>
<evidence type="ECO:0000313" key="3">
    <source>
        <dbReference type="EMBL" id="KAH7065326.1"/>
    </source>
</evidence>
<keyword evidence="2" id="KW-0472">Membrane</keyword>
<organism evidence="3 4">
    <name type="scientific">Macrophomina phaseolina</name>
    <dbReference type="NCBI Taxonomy" id="35725"/>
    <lineage>
        <taxon>Eukaryota</taxon>
        <taxon>Fungi</taxon>
        <taxon>Dikarya</taxon>
        <taxon>Ascomycota</taxon>
        <taxon>Pezizomycotina</taxon>
        <taxon>Dothideomycetes</taxon>
        <taxon>Dothideomycetes incertae sedis</taxon>
        <taxon>Botryosphaeriales</taxon>
        <taxon>Botryosphaeriaceae</taxon>
        <taxon>Macrophomina</taxon>
    </lineage>
</organism>
<feature type="transmembrane region" description="Helical" evidence="2">
    <location>
        <begin position="92"/>
        <end position="113"/>
    </location>
</feature>
<keyword evidence="2" id="KW-1133">Transmembrane helix</keyword>
<protein>
    <submittedName>
        <fullName evidence="3">Uncharacterized protein</fullName>
    </submittedName>
</protein>
<accession>A0ABQ8GVN9</accession>
<dbReference type="EMBL" id="JAGTJR010000001">
    <property type="protein sequence ID" value="KAH7065326.1"/>
    <property type="molecule type" value="Genomic_DNA"/>
</dbReference>
<reference evidence="3 4" key="1">
    <citation type="journal article" date="2021" name="Nat. Commun.">
        <title>Genetic determinants of endophytism in the Arabidopsis root mycobiome.</title>
        <authorList>
            <person name="Mesny F."/>
            <person name="Miyauchi S."/>
            <person name="Thiergart T."/>
            <person name="Pickel B."/>
            <person name="Atanasova L."/>
            <person name="Karlsson M."/>
            <person name="Huettel B."/>
            <person name="Barry K.W."/>
            <person name="Haridas S."/>
            <person name="Chen C."/>
            <person name="Bauer D."/>
            <person name="Andreopoulos W."/>
            <person name="Pangilinan J."/>
            <person name="LaButti K."/>
            <person name="Riley R."/>
            <person name="Lipzen A."/>
            <person name="Clum A."/>
            <person name="Drula E."/>
            <person name="Henrissat B."/>
            <person name="Kohler A."/>
            <person name="Grigoriev I.V."/>
            <person name="Martin F.M."/>
            <person name="Hacquard S."/>
        </authorList>
    </citation>
    <scope>NUCLEOTIDE SEQUENCE [LARGE SCALE GENOMIC DNA]</scope>
    <source>
        <strain evidence="3 4">MPI-SDFR-AT-0080</strain>
    </source>
</reference>
<name>A0ABQ8GVN9_9PEZI</name>
<gene>
    <name evidence="3" type="ORF">B0J12DRAFT_31302</name>
</gene>
<sequence>MPQLSKTHEPQHKSRPHRLSERSPLLSMGTTSTVGVTSSQLTLPILYCLPSATSTSFFVELYYRGAATVVALALFSSLCSGLRVYLQPGKRASFAGAAALSLATLGWTQVASLRH</sequence>
<feature type="region of interest" description="Disordered" evidence="1">
    <location>
        <begin position="1"/>
        <end position="33"/>
    </location>
</feature>
<dbReference type="Proteomes" id="UP000774617">
    <property type="component" value="Unassembled WGS sequence"/>
</dbReference>
<feature type="transmembrane region" description="Helical" evidence="2">
    <location>
        <begin position="61"/>
        <end position="86"/>
    </location>
</feature>
<proteinExistence type="predicted"/>
<evidence type="ECO:0000256" key="1">
    <source>
        <dbReference type="SAM" id="MobiDB-lite"/>
    </source>
</evidence>